<name>Q8L387_9PSED</name>
<dbReference type="SUPFAM" id="SSF111126">
    <property type="entry name" value="Ligand-binding domain in the NO signalling and Golgi transport"/>
    <property type="match status" value="1"/>
</dbReference>
<dbReference type="InterPro" id="IPR009057">
    <property type="entry name" value="Homeodomain-like_sf"/>
</dbReference>
<dbReference type="Pfam" id="PF06505">
    <property type="entry name" value="XylR_N"/>
    <property type="match status" value="1"/>
</dbReference>
<dbReference type="EMBL" id="AF368761">
    <property type="protein sequence ID" value="AAM21266.1"/>
    <property type="molecule type" value="Genomic_DNA"/>
</dbReference>
<evidence type="ECO:0000256" key="6">
    <source>
        <dbReference type="SAM" id="MobiDB-lite"/>
    </source>
</evidence>
<dbReference type="PROSITE" id="PS00688">
    <property type="entry name" value="SIGMA54_INTERACT_3"/>
    <property type="match status" value="1"/>
</dbReference>
<dbReference type="InterPro" id="IPR024096">
    <property type="entry name" value="NO_sig/Golgi_transp_ligand-bd"/>
</dbReference>
<evidence type="ECO:0000256" key="1">
    <source>
        <dbReference type="ARBA" id="ARBA00022741"/>
    </source>
</evidence>
<dbReference type="GO" id="GO:0043565">
    <property type="term" value="F:sequence-specific DNA binding"/>
    <property type="evidence" value="ECO:0007669"/>
    <property type="project" value="InterPro"/>
</dbReference>
<gene>
    <name evidence="8" type="primary">eugR</name>
</gene>
<evidence type="ECO:0000256" key="5">
    <source>
        <dbReference type="ARBA" id="ARBA00023163"/>
    </source>
</evidence>
<dbReference type="Pfam" id="PF02954">
    <property type="entry name" value="HTH_8"/>
    <property type="match status" value="1"/>
</dbReference>
<feature type="domain" description="Sigma-54 factor interaction" evidence="7">
    <location>
        <begin position="274"/>
        <end position="503"/>
    </location>
</feature>
<dbReference type="InterPro" id="IPR027417">
    <property type="entry name" value="P-loop_NTPase"/>
</dbReference>
<feature type="compositionally biased region" description="Polar residues" evidence="6">
    <location>
        <begin position="534"/>
        <end position="544"/>
    </location>
</feature>
<dbReference type="PANTHER" id="PTHR32071">
    <property type="entry name" value="TRANSCRIPTIONAL REGULATORY PROTEIN"/>
    <property type="match status" value="1"/>
</dbReference>
<evidence type="ECO:0000313" key="8">
    <source>
        <dbReference type="EMBL" id="AAM21266.1"/>
    </source>
</evidence>
<dbReference type="InterPro" id="IPR025662">
    <property type="entry name" value="Sigma_54_int_dom_ATP-bd_1"/>
</dbReference>
<dbReference type="SUPFAM" id="SSF52540">
    <property type="entry name" value="P-loop containing nucleoside triphosphate hydrolases"/>
    <property type="match status" value="1"/>
</dbReference>
<dbReference type="PRINTS" id="PR01590">
    <property type="entry name" value="HTHFIS"/>
</dbReference>
<dbReference type="PANTHER" id="PTHR32071:SF113">
    <property type="entry name" value="ALGINATE BIOSYNTHESIS TRANSCRIPTIONAL REGULATORY PROTEIN ALGB"/>
    <property type="match status" value="1"/>
</dbReference>
<dbReference type="GO" id="GO:0005524">
    <property type="term" value="F:ATP binding"/>
    <property type="evidence" value="ECO:0007669"/>
    <property type="project" value="UniProtKB-KW"/>
</dbReference>
<dbReference type="SMART" id="SM00989">
    <property type="entry name" value="V4R"/>
    <property type="match status" value="1"/>
</dbReference>
<dbReference type="InterPro" id="IPR025944">
    <property type="entry name" value="Sigma_54_int_dom_CS"/>
</dbReference>
<dbReference type="InterPro" id="IPR002197">
    <property type="entry name" value="HTH_Fis"/>
</dbReference>
<dbReference type="PROSITE" id="PS00675">
    <property type="entry name" value="SIGMA54_INTERACT_1"/>
    <property type="match status" value="1"/>
</dbReference>
<dbReference type="PROSITE" id="PS00676">
    <property type="entry name" value="SIGMA54_INTERACT_2"/>
    <property type="match status" value="1"/>
</dbReference>
<dbReference type="SMART" id="SM00382">
    <property type="entry name" value="AAA"/>
    <property type="match status" value="1"/>
</dbReference>
<evidence type="ECO:0000256" key="4">
    <source>
        <dbReference type="ARBA" id="ARBA00023125"/>
    </source>
</evidence>
<organism evidence="8">
    <name type="scientific">Pseudomonas sp. OPS1</name>
    <dbReference type="NCBI Taxonomy" id="179973"/>
    <lineage>
        <taxon>Bacteria</taxon>
        <taxon>Pseudomonadati</taxon>
        <taxon>Pseudomonadota</taxon>
        <taxon>Gammaproteobacteria</taxon>
        <taxon>Pseudomonadales</taxon>
        <taxon>Pseudomonadaceae</taxon>
        <taxon>Pseudomonas</taxon>
    </lineage>
</organism>
<dbReference type="Pfam" id="PF00158">
    <property type="entry name" value="Sigma54_activat"/>
    <property type="match status" value="1"/>
</dbReference>
<dbReference type="Pfam" id="PF25601">
    <property type="entry name" value="AAA_lid_14"/>
    <property type="match status" value="1"/>
</dbReference>
<accession>Q8L387</accession>
<dbReference type="InterPro" id="IPR004096">
    <property type="entry name" value="V4R"/>
</dbReference>
<dbReference type="Gene3D" id="3.40.50.300">
    <property type="entry name" value="P-loop containing nucleotide triphosphate hydrolases"/>
    <property type="match status" value="1"/>
</dbReference>
<feature type="region of interest" description="Disordered" evidence="6">
    <location>
        <begin position="534"/>
        <end position="556"/>
    </location>
</feature>
<dbReference type="FunFam" id="3.40.50.300:FF:000006">
    <property type="entry name" value="DNA-binding transcriptional regulator NtrC"/>
    <property type="match status" value="1"/>
</dbReference>
<sequence>MSYLNGGIYDRREALFPRSATPKGSVRTSRGTSDELAPGSYPNIDDLTQSLIFSPDSGEIWLSGQRMVLMHNTGLGRLRHELIENIGLARTRGIMQRTGFPCGASDAVQLRQRFSDAEALALFAAGPVMHGFEGAVKVEVQRFEFDMAKGVYYGDFLWHNSFEDDEHIALFGIGTEAACWMLLGYAMGYTSTLTGKMIHLPKVECRAMGAKVCRVIGKPADEWENVEEDLALLNAETFNQQTGSSTDTQAPTRQQKAAASINEKSAPSNGETDMVGVSSAFSVACHLLRRVAPTSASVLFTGESGVGKEMFARMLHRVSPRQNRPFIAVNCAAIPETLMESELFGVERGAFTGATQSRPGRFERADGGTLFLDEIGTLSLVAQGKLLRALQESEVERVGGTHTLKVDVRLVAATNVDLRDAVSRGEFREDLFFRLNVFPIHLPPLRERREDVPLLMSHFLQRFNVLHGKQIKGFTPRAVDTLLAYGFPGNIRELQNFVERGVINAHDNEVIDLSHLLTSGERLNQPVFSVGTQGTLSFHGGNQQRRGDSLPSRTTSSHNALKTLIENAQDHELTLQGLETLLIDQTLESVKGNVSEAARRLGLTRAQLSYRISRRSDGEGPTQK</sequence>
<protein>
    <submittedName>
        <fullName evidence="8">EugR</fullName>
    </submittedName>
</protein>
<dbReference type="AlphaFoldDB" id="Q8L387"/>
<dbReference type="InterPro" id="IPR058031">
    <property type="entry name" value="AAA_lid_NorR"/>
</dbReference>
<dbReference type="InterPro" id="IPR025943">
    <property type="entry name" value="Sigma_54_int_dom_ATP-bd_2"/>
</dbReference>
<dbReference type="Gene3D" id="1.10.8.60">
    <property type="match status" value="1"/>
</dbReference>
<evidence type="ECO:0000256" key="2">
    <source>
        <dbReference type="ARBA" id="ARBA00022840"/>
    </source>
</evidence>
<keyword evidence="2" id="KW-0067">ATP-binding</keyword>
<dbReference type="InterPro" id="IPR002078">
    <property type="entry name" value="Sigma_54_int"/>
</dbReference>
<dbReference type="GO" id="GO:0006355">
    <property type="term" value="P:regulation of DNA-templated transcription"/>
    <property type="evidence" value="ECO:0007669"/>
    <property type="project" value="InterPro"/>
</dbReference>
<dbReference type="Gene3D" id="1.10.10.60">
    <property type="entry name" value="Homeodomain-like"/>
    <property type="match status" value="1"/>
</dbReference>
<keyword evidence="1" id="KW-0547">Nucleotide-binding</keyword>
<dbReference type="CDD" id="cd00009">
    <property type="entry name" value="AAA"/>
    <property type="match status" value="1"/>
</dbReference>
<keyword evidence="4" id="KW-0238">DNA-binding</keyword>
<dbReference type="InterPro" id="IPR010523">
    <property type="entry name" value="XylR_N"/>
</dbReference>
<dbReference type="Pfam" id="PF02830">
    <property type="entry name" value="V4R"/>
    <property type="match status" value="1"/>
</dbReference>
<reference evidence="8" key="1">
    <citation type="journal article" date="2002" name="Appl. Microbiol. Biotechnol.">
        <title>Characterization of the eugenol hydroxylase genes (ehyA/ehyB) from the new eugenol degrading Pseudomonas sp. strain OPS1.</title>
        <authorList>
            <person name="Brandt K."/>
            <person name="Thewes S."/>
            <person name="Overhage J."/>
            <person name="Priefert H."/>
            <person name="Steinbuechel A."/>
        </authorList>
    </citation>
    <scope>NUCLEOTIDE SEQUENCE</scope>
    <source>
        <strain evidence="8">OPS1</strain>
    </source>
</reference>
<evidence type="ECO:0000256" key="3">
    <source>
        <dbReference type="ARBA" id="ARBA00023015"/>
    </source>
</evidence>
<feature type="region of interest" description="Disordered" evidence="6">
    <location>
        <begin position="241"/>
        <end position="271"/>
    </location>
</feature>
<feature type="region of interest" description="Disordered" evidence="6">
    <location>
        <begin position="19"/>
        <end position="41"/>
    </location>
</feature>
<proteinExistence type="predicted"/>
<keyword evidence="5" id="KW-0804">Transcription</keyword>
<dbReference type="InterPro" id="IPR003593">
    <property type="entry name" value="AAA+_ATPase"/>
</dbReference>
<dbReference type="PROSITE" id="PS50045">
    <property type="entry name" value="SIGMA54_INTERACT_4"/>
    <property type="match status" value="1"/>
</dbReference>
<dbReference type="SUPFAM" id="SSF46689">
    <property type="entry name" value="Homeodomain-like"/>
    <property type="match status" value="1"/>
</dbReference>
<evidence type="ECO:0000259" key="7">
    <source>
        <dbReference type="PROSITE" id="PS50045"/>
    </source>
</evidence>
<keyword evidence="3" id="KW-0805">Transcription regulation</keyword>